<feature type="region of interest" description="Disordered" evidence="1">
    <location>
        <begin position="1"/>
        <end position="35"/>
    </location>
</feature>
<gene>
    <name evidence="2" type="ORF">S06H3_04942</name>
</gene>
<dbReference type="EMBL" id="BARV01001780">
    <property type="protein sequence ID" value="GAI00071.1"/>
    <property type="molecule type" value="Genomic_DNA"/>
</dbReference>
<dbReference type="AlphaFoldDB" id="X1L2G1"/>
<comment type="caution">
    <text evidence="2">The sequence shown here is derived from an EMBL/GenBank/DDBJ whole genome shotgun (WGS) entry which is preliminary data.</text>
</comment>
<accession>X1L2G1</accession>
<proteinExistence type="predicted"/>
<name>X1L2G1_9ZZZZ</name>
<sequence>MPASPTHSRGTRKTPLARPKASERGPINQGKRMEPLVPLADKIPVMNPMYLGKALAPKAITLG</sequence>
<reference evidence="2" key="1">
    <citation type="journal article" date="2014" name="Front. Microbiol.">
        <title>High frequency of phylogenetically diverse reductive dehalogenase-homologous genes in deep subseafloor sedimentary metagenomes.</title>
        <authorList>
            <person name="Kawai M."/>
            <person name="Futagami T."/>
            <person name="Toyoda A."/>
            <person name="Takaki Y."/>
            <person name="Nishi S."/>
            <person name="Hori S."/>
            <person name="Arai W."/>
            <person name="Tsubouchi T."/>
            <person name="Morono Y."/>
            <person name="Uchiyama I."/>
            <person name="Ito T."/>
            <person name="Fujiyama A."/>
            <person name="Inagaki F."/>
            <person name="Takami H."/>
        </authorList>
    </citation>
    <scope>NUCLEOTIDE SEQUENCE</scope>
    <source>
        <strain evidence="2">Expedition CK06-06</strain>
    </source>
</reference>
<evidence type="ECO:0000256" key="1">
    <source>
        <dbReference type="SAM" id="MobiDB-lite"/>
    </source>
</evidence>
<evidence type="ECO:0000313" key="2">
    <source>
        <dbReference type="EMBL" id="GAI00071.1"/>
    </source>
</evidence>
<organism evidence="2">
    <name type="scientific">marine sediment metagenome</name>
    <dbReference type="NCBI Taxonomy" id="412755"/>
    <lineage>
        <taxon>unclassified sequences</taxon>
        <taxon>metagenomes</taxon>
        <taxon>ecological metagenomes</taxon>
    </lineage>
</organism>
<protein>
    <submittedName>
        <fullName evidence="2">Uncharacterized protein</fullName>
    </submittedName>
</protein>